<proteinExistence type="predicted"/>
<dbReference type="Proteomes" id="UP000325827">
    <property type="component" value="Unassembled WGS sequence"/>
</dbReference>
<organism evidence="2 3">
    <name type="scientific">Microbacterium rhizomatis</name>
    <dbReference type="NCBI Taxonomy" id="1631477"/>
    <lineage>
        <taxon>Bacteria</taxon>
        <taxon>Bacillati</taxon>
        <taxon>Actinomycetota</taxon>
        <taxon>Actinomycetes</taxon>
        <taxon>Micrococcales</taxon>
        <taxon>Microbacteriaceae</taxon>
        <taxon>Microbacterium</taxon>
    </lineage>
</organism>
<accession>A0A5J5IVX9</accession>
<protein>
    <submittedName>
        <fullName evidence="2">Uncharacterized protein</fullName>
    </submittedName>
</protein>
<feature type="region of interest" description="Disordered" evidence="1">
    <location>
        <begin position="135"/>
        <end position="154"/>
    </location>
</feature>
<name>A0A5J5IVX9_9MICO</name>
<feature type="compositionally biased region" description="Low complexity" evidence="1">
    <location>
        <begin position="143"/>
        <end position="154"/>
    </location>
</feature>
<evidence type="ECO:0000313" key="2">
    <source>
        <dbReference type="EMBL" id="KAA9104511.1"/>
    </source>
</evidence>
<dbReference type="AlphaFoldDB" id="A0A5J5IVX9"/>
<evidence type="ECO:0000256" key="1">
    <source>
        <dbReference type="SAM" id="MobiDB-lite"/>
    </source>
</evidence>
<dbReference type="OrthoDB" id="4743268at2"/>
<sequence>MSTASNPTLGSIQIRRGFYDADINQGWGMDKAWNKHNIWSVEAMRRVMLSPNITTQGLQYLLKAYAGKYRCSGSTCTLTDQREVRGVYDTQTYTNYYGWPVGGKMGQLTMYCYQGGELRCPNWVAYSITNPGVNNPYRSSTPSADASLSAEESAEQAEILSSEEIVELEGSIEAGDEQVTFSYEPLPEVIEAP</sequence>
<comment type="caution">
    <text evidence="2">The sequence shown here is derived from an EMBL/GenBank/DDBJ whole genome shotgun (WGS) entry which is preliminary data.</text>
</comment>
<keyword evidence="3" id="KW-1185">Reference proteome</keyword>
<dbReference type="EMBL" id="VYSA01000008">
    <property type="protein sequence ID" value="KAA9104511.1"/>
    <property type="molecule type" value="Genomic_DNA"/>
</dbReference>
<gene>
    <name evidence="2" type="ORF">F6B43_19270</name>
</gene>
<reference evidence="3" key="1">
    <citation type="submission" date="2019-09" db="EMBL/GenBank/DDBJ databases">
        <title>Mumia zhuanghuii sp. nov. isolated from the intestinal contents of plateau pika (Ochotona curzoniae) in the Qinghai-Tibet plateau of China.</title>
        <authorList>
            <person name="Tian Z."/>
        </authorList>
    </citation>
    <scope>NUCLEOTIDE SEQUENCE [LARGE SCALE GENOMIC DNA]</scope>
    <source>
        <strain evidence="3">JCM 30598</strain>
    </source>
</reference>
<evidence type="ECO:0000313" key="3">
    <source>
        <dbReference type="Proteomes" id="UP000325827"/>
    </source>
</evidence>
<dbReference type="RefSeq" id="WP_150450709.1">
    <property type="nucleotide sequence ID" value="NZ_VYSA01000008.1"/>
</dbReference>